<sequence>MGDLEIHGVYGWRKLEDIPMIDTVPCQLCNEPTLASDITITAVIVDGVVKSGTWSCNKCKAVNG</sequence>
<dbReference type="EMBL" id="LR796347">
    <property type="protein sequence ID" value="CAB4138702.1"/>
    <property type="molecule type" value="Genomic_DNA"/>
</dbReference>
<accession>A0A6J5LXW7</accession>
<proteinExistence type="predicted"/>
<name>A0A6J5LXW7_9CAUD</name>
<dbReference type="EMBL" id="LR796729">
    <property type="protein sequence ID" value="CAB4162196.1"/>
    <property type="molecule type" value="Genomic_DNA"/>
</dbReference>
<evidence type="ECO:0000313" key="1">
    <source>
        <dbReference type="EMBL" id="CAB4138702.1"/>
    </source>
</evidence>
<gene>
    <name evidence="1" type="ORF">UFOVP333_13</name>
    <name evidence="2" type="ORF">UFOVP792_25</name>
</gene>
<reference evidence="1" key="1">
    <citation type="submission" date="2020-04" db="EMBL/GenBank/DDBJ databases">
        <authorList>
            <person name="Chiriac C."/>
            <person name="Salcher M."/>
            <person name="Ghai R."/>
            <person name="Kavagutti S V."/>
        </authorList>
    </citation>
    <scope>NUCLEOTIDE SEQUENCE</scope>
</reference>
<organism evidence="1">
    <name type="scientific">uncultured Caudovirales phage</name>
    <dbReference type="NCBI Taxonomy" id="2100421"/>
    <lineage>
        <taxon>Viruses</taxon>
        <taxon>Duplodnaviria</taxon>
        <taxon>Heunggongvirae</taxon>
        <taxon>Uroviricota</taxon>
        <taxon>Caudoviricetes</taxon>
        <taxon>Peduoviridae</taxon>
        <taxon>Maltschvirus</taxon>
        <taxon>Maltschvirus maltsch</taxon>
    </lineage>
</organism>
<evidence type="ECO:0000313" key="2">
    <source>
        <dbReference type="EMBL" id="CAB4162196.1"/>
    </source>
</evidence>
<protein>
    <submittedName>
        <fullName evidence="1">Uncharacterized protein</fullName>
    </submittedName>
</protein>